<keyword evidence="3" id="KW-1185">Reference proteome</keyword>
<accession>A0A168VUT4</accession>
<dbReference type="AlphaFoldDB" id="A0A168VUT4"/>
<protein>
    <submittedName>
        <fullName evidence="2">ABC transporter substrate-binding protein</fullName>
    </submittedName>
</protein>
<dbReference type="Proteomes" id="UP000076623">
    <property type="component" value="Chromosome"/>
</dbReference>
<dbReference type="PIRSF" id="PIRSF029172">
    <property type="entry name" value="UCP029172_ABC_sbc_YnjB"/>
    <property type="match status" value="1"/>
</dbReference>
<dbReference type="PANTHER" id="PTHR42779:SF1">
    <property type="entry name" value="PROTEIN YNJB"/>
    <property type="match status" value="1"/>
</dbReference>
<evidence type="ECO:0000313" key="3">
    <source>
        <dbReference type="Proteomes" id="UP000076623"/>
    </source>
</evidence>
<dbReference type="RefSeq" id="WP_066392228.1">
    <property type="nucleotide sequence ID" value="NZ_CP015378.1"/>
</dbReference>
<proteinExistence type="predicted"/>
<evidence type="ECO:0000256" key="1">
    <source>
        <dbReference type="SAM" id="SignalP"/>
    </source>
</evidence>
<dbReference type="NCBIfam" id="NF008633">
    <property type="entry name" value="PRK11622.1"/>
    <property type="match status" value="1"/>
</dbReference>
<feature type="signal peptide" evidence="1">
    <location>
        <begin position="1"/>
        <end position="25"/>
    </location>
</feature>
<sequence length="413" mass="47623">MKKMRMLVWVVLLLFVSACSPSTDAAKESNTILKKNWREIEETTKNKTVRMYMWGGDTGINRYMDDWVAPRLKKEYNITLKRVPMDAPEFLKKLSNEKRAGKDDGNIDIIWINGENFKNAKDNGLLFGPFVAKMPNYKKYVDAKSLDIQYDFGTKTEGLEAPWGKVQFVYQYDEKKVPNPPQSFEELAQWVKENPGRFTYPDPTDFTGNAFVRQLFYESSGNVKNILDSGYDEDFAQKNSVKMWDYLNEIKPYLWREGKTYPNNLTELDRLYSKGEVYITMGYNEARAEKLMKQSVFPASTRSFVMKSGSLGNAHFLGIPFNSPNKEGAMTAINFMLSPEAQLTKLDSEFWGENMSLDPARLSAADQKKLKIIKRGKSVLPAETLKKYLQPEVDSEYVAWLKENWVNEVVQNK</sequence>
<organism evidence="2 3">
    <name type="scientific">Fictibacillus phosphorivorans</name>
    <dbReference type="NCBI Taxonomy" id="1221500"/>
    <lineage>
        <taxon>Bacteria</taxon>
        <taxon>Bacillati</taxon>
        <taxon>Bacillota</taxon>
        <taxon>Bacilli</taxon>
        <taxon>Bacillales</taxon>
        <taxon>Fictibacillaceae</taxon>
        <taxon>Fictibacillus</taxon>
    </lineage>
</organism>
<gene>
    <name evidence="2" type="ORF">ABE65_005580</name>
</gene>
<dbReference type="KEGG" id="fpn:ABE65_005580"/>
<dbReference type="STRING" id="1221500.ABE65_005580"/>
<dbReference type="SUPFAM" id="SSF53850">
    <property type="entry name" value="Periplasmic binding protein-like II"/>
    <property type="match status" value="1"/>
</dbReference>
<dbReference type="PANTHER" id="PTHR42779">
    <property type="entry name" value="PROTEIN YNJB"/>
    <property type="match status" value="1"/>
</dbReference>
<evidence type="ECO:0000313" key="2">
    <source>
        <dbReference type="EMBL" id="ANC76305.1"/>
    </source>
</evidence>
<dbReference type="InterPro" id="IPR027020">
    <property type="entry name" value="YnjB"/>
</dbReference>
<reference evidence="2 3" key="1">
    <citation type="submission" date="2016-04" db="EMBL/GenBank/DDBJ databases">
        <title>Complete genome sequence of Fictibacillus phosphorivorans G25-29, a strain toxic to nematodes.</title>
        <authorList>
            <person name="Zheng Z."/>
        </authorList>
    </citation>
    <scope>NUCLEOTIDE SEQUENCE [LARGE SCALE GENOMIC DNA]</scope>
    <source>
        <strain evidence="2 3">G25-29</strain>
    </source>
</reference>
<feature type="chain" id="PRO_5039331950" evidence="1">
    <location>
        <begin position="26"/>
        <end position="413"/>
    </location>
</feature>
<dbReference type="Pfam" id="PF13416">
    <property type="entry name" value="SBP_bac_8"/>
    <property type="match status" value="1"/>
</dbReference>
<dbReference type="InterPro" id="IPR006059">
    <property type="entry name" value="SBP"/>
</dbReference>
<dbReference type="PROSITE" id="PS51257">
    <property type="entry name" value="PROKAR_LIPOPROTEIN"/>
    <property type="match status" value="1"/>
</dbReference>
<dbReference type="EMBL" id="CP015378">
    <property type="protein sequence ID" value="ANC76305.1"/>
    <property type="molecule type" value="Genomic_DNA"/>
</dbReference>
<name>A0A168VUT4_9BACL</name>
<dbReference type="Gene3D" id="3.40.190.10">
    <property type="entry name" value="Periplasmic binding protein-like II"/>
    <property type="match status" value="2"/>
</dbReference>
<keyword evidence="1" id="KW-0732">Signal</keyword>